<evidence type="ECO:0000313" key="3">
    <source>
        <dbReference type="Proteomes" id="UP001056707"/>
    </source>
</evidence>
<feature type="transmembrane region" description="Helical" evidence="1">
    <location>
        <begin position="42"/>
        <end position="62"/>
    </location>
</feature>
<feature type="transmembrane region" description="Helical" evidence="1">
    <location>
        <begin position="12"/>
        <end position="30"/>
    </location>
</feature>
<evidence type="ECO:0000313" key="2">
    <source>
        <dbReference type="EMBL" id="USS85460.1"/>
    </source>
</evidence>
<dbReference type="EMBL" id="CP097116">
    <property type="protein sequence ID" value="USS85460.1"/>
    <property type="molecule type" value="Genomic_DNA"/>
</dbReference>
<proteinExistence type="predicted"/>
<feature type="transmembrane region" description="Helical" evidence="1">
    <location>
        <begin position="214"/>
        <end position="230"/>
    </location>
</feature>
<keyword evidence="1" id="KW-1133">Transmembrane helix</keyword>
<feature type="transmembrane region" description="Helical" evidence="1">
    <location>
        <begin position="115"/>
        <end position="135"/>
    </location>
</feature>
<feature type="transmembrane region" description="Helical" evidence="1">
    <location>
        <begin position="173"/>
        <end position="202"/>
    </location>
</feature>
<evidence type="ECO:0008006" key="4">
    <source>
        <dbReference type="Google" id="ProtNLM"/>
    </source>
</evidence>
<keyword evidence="3" id="KW-1185">Reference proteome</keyword>
<gene>
    <name evidence="2" type="ORF">M3M35_02000</name>
</gene>
<accession>A0ABY5BPH1</accession>
<dbReference type="RefSeq" id="WP_252750355.1">
    <property type="nucleotide sequence ID" value="NZ_CP097116.1"/>
</dbReference>
<feature type="transmembrane region" description="Helical" evidence="1">
    <location>
        <begin position="69"/>
        <end position="95"/>
    </location>
</feature>
<keyword evidence="1" id="KW-0812">Transmembrane</keyword>
<organism evidence="2 3">
    <name type="scientific">Fructilactobacillus myrtifloralis</name>
    <dbReference type="NCBI Taxonomy" id="2940301"/>
    <lineage>
        <taxon>Bacteria</taxon>
        <taxon>Bacillati</taxon>
        <taxon>Bacillota</taxon>
        <taxon>Bacilli</taxon>
        <taxon>Lactobacillales</taxon>
        <taxon>Lactobacillaceae</taxon>
        <taxon>Fructilactobacillus</taxon>
    </lineage>
</organism>
<keyword evidence="1" id="KW-0472">Membrane</keyword>
<reference evidence="2" key="1">
    <citation type="submission" date="2022-05" db="EMBL/GenBank/DDBJ databases">
        <authorList>
            <person name="Oliphant S.A."/>
            <person name="Watson-Haigh N.S."/>
            <person name="Sumby K.M."/>
            <person name="Gardner J.M."/>
            <person name="Jiranek V."/>
        </authorList>
    </citation>
    <scope>NUCLEOTIDE SEQUENCE</scope>
    <source>
        <strain evidence="2">KI16_H9</strain>
    </source>
</reference>
<name>A0ABY5BPH1_9LACO</name>
<feature type="transmembrane region" description="Helical" evidence="1">
    <location>
        <begin position="144"/>
        <end position="161"/>
    </location>
</feature>
<evidence type="ECO:0000256" key="1">
    <source>
        <dbReference type="SAM" id="Phobius"/>
    </source>
</evidence>
<sequence>MKKYVNFCIHYRWWWENLFYLLLTIIVWNLAANRPSSSATTLQTSCFLIMEIAWAGSCLVFLRKWDVRFTIILTGSAVLLALLARLPGILIWATLFYAVVSVALRVPRLALHNQYGLFCFSLINAVIPAASLNFLTSQYLERSTLLNIGILLTLYFLFYALRFTNELAQPSNVLFIFLFAGLILANFPLLKDSLLIALVLLAYGGQIFTRNERLRICLVAFFVIALIAFIN</sequence>
<dbReference type="Proteomes" id="UP001056707">
    <property type="component" value="Chromosome"/>
</dbReference>
<protein>
    <recommendedName>
        <fullName evidence="4">Integral membrane protein</fullName>
    </recommendedName>
</protein>